<dbReference type="GO" id="GO:0004674">
    <property type="term" value="F:protein serine/threonine kinase activity"/>
    <property type="evidence" value="ECO:0007669"/>
    <property type="project" value="UniProtKB-EC"/>
</dbReference>
<evidence type="ECO:0000259" key="4">
    <source>
        <dbReference type="Pfam" id="PF07804"/>
    </source>
</evidence>
<feature type="compositionally biased region" description="Basic and acidic residues" evidence="3">
    <location>
        <begin position="308"/>
        <end position="326"/>
    </location>
</feature>
<sequence>MIDFTGCKVLVNSYEGADFKRKIIYDGDVYMLKFGQKLESDEHKPLQASYTSTPVSEYLGSHIYALAGLPTQHTVMGTYDGRSVVACRDFIESRPDAENVTLVEFKKLENSFLGSSTAGGRTPILGNLLGIFSEHDSLEGIREAAEERYWQMFAVDSLIGNFDRHAGNWGYILDKGRNEIIDLAPIYDCGSSLYPALNEAAMADFIKDRDSLVKRVLDFPRAALRIGKNKVAYHEFLLSDVGAKARAVLGGIMRELDFAAIHRLIEDTPCISDVRREFYSQLIDVRREAILEPAYELYREERRHEKAIESPVSLKEEAKNAKEASKAMEQTAPPAERERDGNR</sequence>
<dbReference type="AlphaFoldDB" id="A0A6N2UYH5"/>
<dbReference type="Pfam" id="PF07804">
    <property type="entry name" value="HipA_C"/>
    <property type="match status" value="1"/>
</dbReference>
<keyword evidence="1 5" id="KW-0808">Transferase</keyword>
<keyword evidence="2 5" id="KW-0418">Kinase</keyword>
<dbReference type="InterPro" id="IPR012893">
    <property type="entry name" value="HipA-like_C"/>
</dbReference>
<organism evidence="5">
    <name type="scientific">[Clostridium] nexile</name>
    <dbReference type="NCBI Taxonomy" id="29361"/>
    <lineage>
        <taxon>Bacteria</taxon>
        <taxon>Bacillati</taxon>
        <taxon>Bacillota</taxon>
        <taxon>Clostridia</taxon>
        <taxon>Lachnospirales</taxon>
        <taxon>Lachnospiraceae</taxon>
        <taxon>Tyzzerella</taxon>
    </lineage>
</organism>
<evidence type="ECO:0000313" key="5">
    <source>
        <dbReference type="EMBL" id="VYT23209.1"/>
    </source>
</evidence>
<proteinExistence type="predicted"/>
<dbReference type="CDD" id="cd17792">
    <property type="entry name" value="CtkA"/>
    <property type="match status" value="1"/>
</dbReference>
<evidence type="ECO:0000256" key="3">
    <source>
        <dbReference type="SAM" id="MobiDB-lite"/>
    </source>
</evidence>
<gene>
    <name evidence="5" type="primary">ctkA</name>
    <name evidence="5" type="ORF">CNLFYP112_02383</name>
</gene>
<protein>
    <submittedName>
        <fullName evidence="5">Serine/threonine-protein kinase CtkA</fullName>
        <ecNumber evidence="5">2.7.11.1</ecNumber>
    </submittedName>
</protein>
<name>A0A6N2UYH5_9FIRM</name>
<reference evidence="5" key="1">
    <citation type="submission" date="2019-11" db="EMBL/GenBank/DDBJ databases">
        <authorList>
            <person name="Feng L."/>
        </authorList>
    </citation>
    <scope>NUCLEOTIDE SEQUENCE</scope>
    <source>
        <strain evidence="5">CnexileLFYP112</strain>
    </source>
</reference>
<feature type="domain" description="HipA-like C-terminal" evidence="4">
    <location>
        <begin position="27"/>
        <end position="228"/>
    </location>
</feature>
<dbReference type="EC" id="2.7.11.1" evidence="5"/>
<evidence type="ECO:0000256" key="1">
    <source>
        <dbReference type="ARBA" id="ARBA00022679"/>
    </source>
</evidence>
<dbReference type="Gene3D" id="1.10.1070.20">
    <property type="match status" value="1"/>
</dbReference>
<accession>A0A6N2UYH5</accession>
<evidence type="ECO:0000256" key="2">
    <source>
        <dbReference type="ARBA" id="ARBA00022777"/>
    </source>
</evidence>
<feature type="region of interest" description="Disordered" evidence="3">
    <location>
        <begin position="308"/>
        <end position="343"/>
    </location>
</feature>
<dbReference type="Gene3D" id="3.30.200.120">
    <property type="match status" value="1"/>
</dbReference>
<dbReference type="EMBL" id="CACRTG010000021">
    <property type="protein sequence ID" value="VYT23209.1"/>
    <property type="molecule type" value="Genomic_DNA"/>
</dbReference>